<dbReference type="EMBL" id="BLAF01000023">
    <property type="protein sequence ID" value="GES21374.1"/>
    <property type="molecule type" value="Genomic_DNA"/>
</dbReference>
<keyword evidence="1" id="KW-0472">Membrane</keyword>
<sequence length="70" mass="7557">MAVLHFLVHAPIDPTSLTLWSLGSAIMLVLGAIRWLIRRAHIVVAISGGSVLLVLLTILILAYLVTLKTT</sequence>
<evidence type="ECO:0000256" key="1">
    <source>
        <dbReference type="SAM" id="Phobius"/>
    </source>
</evidence>
<protein>
    <submittedName>
        <fullName evidence="2">Uncharacterized protein</fullName>
    </submittedName>
</protein>
<feature type="transmembrane region" description="Helical" evidence="1">
    <location>
        <begin position="17"/>
        <end position="37"/>
    </location>
</feature>
<dbReference type="AlphaFoldDB" id="A0A5M3XJE6"/>
<comment type="caution">
    <text evidence="2">The sequence shown here is derived from an EMBL/GenBank/DDBJ whole genome shotgun (WGS) entry which is preliminary data.</text>
</comment>
<gene>
    <name evidence="2" type="ORF">Aple_042700</name>
</gene>
<keyword evidence="3" id="KW-1185">Reference proteome</keyword>
<reference evidence="2 3" key="1">
    <citation type="submission" date="2019-10" db="EMBL/GenBank/DDBJ databases">
        <title>Whole genome shotgun sequence of Acrocarpospora pleiomorpha NBRC 16267.</title>
        <authorList>
            <person name="Ichikawa N."/>
            <person name="Kimura A."/>
            <person name="Kitahashi Y."/>
            <person name="Komaki H."/>
            <person name="Oguchi A."/>
        </authorList>
    </citation>
    <scope>NUCLEOTIDE SEQUENCE [LARGE SCALE GENOMIC DNA]</scope>
    <source>
        <strain evidence="2 3">NBRC 16267</strain>
    </source>
</reference>
<keyword evidence="1" id="KW-1133">Transmembrane helix</keyword>
<evidence type="ECO:0000313" key="2">
    <source>
        <dbReference type="EMBL" id="GES21374.1"/>
    </source>
</evidence>
<dbReference type="Proteomes" id="UP000377595">
    <property type="component" value="Unassembled WGS sequence"/>
</dbReference>
<organism evidence="2 3">
    <name type="scientific">Acrocarpospora pleiomorpha</name>
    <dbReference type="NCBI Taxonomy" id="90975"/>
    <lineage>
        <taxon>Bacteria</taxon>
        <taxon>Bacillati</taxon>
        <taxon>Actinomycetota</taxon>
        <taxon>Actinomycetes</taxon>
        <taxon>Streptosporangiales</taxon>
        <taxon>Streptosporangiaceae</taxon>
        <taxon>Acrocarpospora</taxon>
    </lineage>
</organism>
<feature type="transmembrane region" description="Helical" evidence="1">
    <location>
        <begin position="44"/>
        <end position="65"/>
    </location>
</feature>
<accession>A0A5M3XJE6</accession>
<dbReference type="RefSeq" id="WP_155346371.1">
    <property type="nucleotide sequence ID" value="NZ_BAAAHM010000019.1"/>
</dbReference>
<name>A0A5M3XJE6_9ACTN</name>
<keyword evidence="1" id="KW-0812">Transmembrane</keyword>
<dbReference type="OrthoDB" id="9978086at2"/>
<proteinExistence type="predicted"/>
<evidence type="ECO:0000313" key="3">
    <source>
        <dbReference type="Proteomes" id="UP000377595"/>
    </source>
</evidence>